<dbReference type="Pfam" id="PF00149">
    <property type="entry name" value="Metallophos"/>
    <property type="match status" value="1"/>
</dbReference>
<dbReference type="Proteomes" id="UP000036061">
    <property type="component" value="Chromosome"/>
</dbReference>
<keyword evidence="1" id="KW-0479">Metal-binding</keyword>
<evidence type="ECO:0000256" key="1">
    <source>
        <dbReference type="ARBA" id="ARBA00022723"/>
    </source>
</evidence>
<dbReference type="GO" id="GO:0046872">
    <property type="term" value="F:metal ion binding"/>
    <property type="evidence" value="ECO:0007669"/>
    <property type="project" value="UniProtKB-KW"/>
</dbReference>
<dbReference type="PANTHER" id="PTHR31302:SF31">
    <property type="entry name" value="PHOSPHODIESTERASE YAEI"/>
    <property type="match status" value="1"/>
</dbReference>
<accession>A0A2Z4MMQ3</accession>
<sequence length="307" mass="33532">MGDRDGPRSSACGTARKVAGRKSARFCIDGSQGAVAFVIQITKIGEEPVEKVPYLAAGANGKGVVLNKLPIFFGEMANIPDAYDAIIITSDLQGVIESWHGQQVLLGEALPEMVSLLLEIEKPTISRERVLVLLCGDLYADPWKRGSSGDSSSVWQAFQREFGIVVGVVGNHDLFDSGSFAELQGMAGITVINDPEMVQVSQLRIAGLGGIVGRVDKPNRRERKEFLKGMRELLRKQPDILLLHQGPDEPSLDLQGLPEIRECLQQHPPVLVCCGHVHWERSWIELAQGTQVLNADGKLFVFTRKSG</sequence>
<gene>
    <name evidence="4" type="ORF">AB432_023325</name>
</gene>
<evidence type="ECO:0000256" key="2">
    <source>
        <dbReference type="ARBA" id="ARBA00022801"/>
    </source>
</evidence>
<dbReference type="Gene3D" id="3.60.21.10">
    <property type="match status" value="1"/>
</dbReference>
<name>A0A2Z4MMQ3_BREBE</name>
<dbReference type="SUPFAM" id="SSF56300">
    <property type="entry name" value="Metallo-dependent phosphatases"/>
    <property type="match status" value="1"/>
</dbReference>
<dbReference type="AlphaFoldDB" id="A0A2Z4MMQ3"/>
<organism evidence="4 5">
    <name type="scientific">Brevibacillus brevis</name>
    <name type="common">Bacillus brevis</name>
    <dbReference type="NCBI Taxonomy" id="1393"/>
    <lineage>
        <taxon>Bacteria</taxon>
        <taxon>Bacillati</taxon>
        <taxon>Bacillota</taxon>
        <taxon>Bacilli</taxon>
        <taxon>Bacillales</taxon>
        <taxon>Paenibacillaceae</taxon>
        <taxon>Brevibacillus</taxon>
    </lineage>
</organism>
<dbReference type="InterPro" id="IPR051158">
    <property type="entry name" value="Metallophosphoesterase_sf"/>
</dbReference>
<dbReference type="GO" id="GO:0016020">
    <property type="term" value="C:membrane"/>
    <property type="evidence" value="ECO:0007669"/>
    <property type="project" value="GOC"/>
</dbReference>
<dbReference type="InterPro" id="IPR004843">
    <property type="entry name" value="Calcineurin-like_PHP"/>
</dbReference>
<proteinExistence type="predicted"/>
<feature type="domain" description="Calcineurin-like phosphoesterase" evidence="3">
    <location>
        <begin position="86"/>
        <end position="279"/>
    </location>
</feature>
<evidence type="ECO:0000313" key="5">
    <source>
        <dbReference type="Proteomes" id="UP000036061"/>
    </source>
</evidence>
<dbReference type="PANTHER" id="PTHR31302">
    <property type="entry name" value="TRANSMEMBRANE PROTEIN WITH METALLOPHOSPHOESTERASE DOMAIN-RELATED"/>
    <property type="match status" value="1"/>
</dbReference>
<reference evidence="4 5" key="1">
    <citation type="journal article" date="2015" name="Genome Announc.">
        <title>Draft Genome Sequence of Brevibacillus brevis DZQ7, a Plant Growth-Promoting Rhizobacterium with Broad-Spectrum Antimicrobial Activity.</title>
        <authorList>
            <person name="Hou Q."/>
            <person name="Wang C."/>
            <person name="Hou X."/>
            <person name="Xia Z."/>
            <person name="Ye J."/>
            <person name="Liu K."/>
            <person name="Liu H."/>
            <person name="Wang J."/>
            <person name="Guo H."/>
            <person name="Yu X."/>
            <person name="Yang Y."/>
            <person name="Du B."/>
            <person name="Ding Y."/>
        </authorList>
    </citation>
    <scope>NUCLEOTIDE SEQUENCE [LARGE SCALE GENOMIC DNA]</scope>
    <source>
        <strain evidence="4 5">DZQ7</strain>
    </source>
</reference>
<dbReference type="InterPro" id="IPR029052">
    <property type="entry name" value="Metallo-depent_PP-like"/>
</dbReference>
<evidence type="ECO:0000313" key="4">
    <source>
        <dbReference type="EMBL" id="AWX57785.1"/>
    </source>
</evidence>
<evidence type="ECO:0000259" key="3">
    <source>
        <dbReference type="Pfam" id="PF00149"/>
    </source>
</evidence>
<dbReference type="GO" id="GO:0009245">
    <property type="term" value="P:lipid A biosynthetic process"/>
    <property type="evidence" value="ECO:0007669"/>
    <property type="project" value="TreeGrafter"/>
</dbReference>
<dbReference type="GO" id="GO:0008758">
    <property type="term" value="F:UDP-2,3-diacylglucosamine hydrolase activity"/>
    <property type="evidence" value="ECO:0007669"/>
    <property type="project" value="TreeGrafter"/>
</dbReference>
<keyword evidence="2" id="KW-0378">Hydrolase</keyword>
<dbReference type="EMBL" id="CP030117">
    <property type="protein sequence ID" value="AWX57785.1"/>
    <property type="molecule type" value="Genomic_DNA"/>
</dbReference>
<protein>
    <submittedName>
        <fullName evidence="4">Metallophosphoesterase</fullName>
    </submittedName>
</protein>